<evidence type="ECO:0000259" key="1">
    <source>
        <dbReference type="Pfam" id="PF18909"/>
    </source>
</evidence>
<dbReference type="InterPro" id="IPR044038">
    <property type="entry name" value="dATP/dGTP_diPOhydrolase_N"/>
</dbReference>
<dbReference type="Pfam" id="PF18909">
    <property type="entry name" value="dGTP_diPhyd_N"/>
    <property type="match status" value="1"/>
</dbReference>
<sequence length="212" mass="23923">MKLDTGKAPIARGFARYFPRAIEGVALISQFGYEKYKEWGGWKKVEDAFNRYDDAHGRHDNALQRGETHCPESHKLHLAHRAWNALATLELYLIEEEAKRGEATLTQERKDQSWADAANADRVLDEIEWRQSKFNLLHRDALARQRGENIGGSPRRETIECTTDWATWATPNDAGGDAPVDATVVPGTEGVFTSCGRCKSDRECELRGYCLA</sequence>
<accession>A0A0R3MVF7</accession>
<keyword evidence="3" id="KW-1185">Reference proteome</keyword>
<organism evidence="2 3">
    <name type="scientific">Bradyrhizobium retamae</name>
    <dbReference type="NCBI Taxonomy" id="1300035"/>
    <lineage>
        <taxon>Bacteria</taxon>
        <taxon>Pseudomonadati</taxon>
        <taxon>Pseudomonadota</taxon>
        <taxon>Alphaproteobacteria</taxon>
        <taxon>Hyphomicrobiales</taxon>
        <taxon>Nitrobacteraceae</taxon>
        <taxon>Bradyrhizobium</taxon>
    </lineage>
</organism>
<evidence type="ECO:0000313" key="2">
    <source>
        <dbReference type="EMBL" id="KRR22175.1"/>
    </source>
</evidence>
<feature type="domain" description="dATP/dGTP diphosphohydrolase N-terminal" evidence="1">
    <location>
        <begin position="6"/>
        <end position="97"/>
    </location>
</feature>
<comment type="caution">
    <text evidence="2">The sequence shown here is derived from an EMBL/GenBank/DDBJ whole genome shotgun (WGS) entry which is preliminary data.</text>
</comment>
<evidence type="ECO:0000313" key="3">
    <source>
        <dbReference type="Proteomes" id="UP000052023"/>
    </source>
</evidence>
<name>A0A0R3MVF7_9BRAD</name>
<dbReference type="OrthoDB" id="4569478at2"/>
<protein>
    <recommendedName>
        <fullName evidence="1">dATP/dGTP diphosphohydrolase N-terminal domain-containing protein</fullName>
    </recommendedName>
</protein>
<reference evidence="2 3" key="1">
    <citation type="submission" date="2014-03" db="EMBL/GenBank/DDBJ databases">
        <title>Bradyrhizobium valentinum sp. nov., isolated from effective nodules of Lupinus mariae-josephae, a lupine endemic of basic-lime soils in Eastern Spain.</title>
        <authorList>
            <person name="Duran D."/>
            <person name="Rey L."/>
            <person name="Navarro A."/>
            <person name="Busquets A."/>
            <person name="Imperial J."/>
            <person name="Ruiz-Argueso T."/>
        </authorList>
    </citation>
    <scope>NUCLEOTIDE SEQUENCE [LARGE SCALE GENOMIC DNA]</scope>
    <source>
        <strain evidence="2 3">Ro19</strain>
    </source>
</reference>
<gene>
    <name evidence="2" type="ORF">CQ13_30050</name>
</gene>
<proteinExistence type="predicted"/>
<dbReference type="EMBL" id="LLYA01000167">
    <property type="protein sequence ID" value="KRR22175.1"/>
    <property type="molecule type" value="Genomic_DNA"/>
</dbReference>
<dbReference type="AlphaFoldDB" id="A0A0R3MVF7"/>
<dbReference type="RefSeq" id="WP_057845412.1">
    <property type="nucleotide sequence ID" value="NZ_LLYA01000167.1"/>
</dbReference>
<dbReference type="Proteomes" id="UP000052023">
    <property type="component" value="Unassembled WGS sequence"/>
</dbReference>